<evidence type="ECO:0000259" key="6">
    <source>
        <dbReference type="PROSITE" id="PS50863"/>
    </source>
</evidence>
<comment type="caution">
    <text evidence="7">The sequence shown here is derived from an EMBL/GenBank/DDBJ whole genome shotgun (WGS) entry which is preliminary data.</text>
</comment>
<evidence type="ECO:0000313" key="8">
    <source>
        <dbReference type="Proteomes" id="UP001202328"/>
    </source>
</evidence>
<dbReference type="Pfam" id="PF02362">
    <property type="entry name" value="B3"/>
    <property type="match status" value="1"/>
</dbReference>
<feature type="domain" description="TF-B3" evidence="6">
    <location>
        <begin position="20"/>
        <end position="113"/>
    </location>
</feature>
<reference evidence="7" key="1">
    <citation type="submission" date="2022-04" db="EMBL/GenBank/DDBJ databases">
        <title>A functionally conserved STORR gene fusion in Papaver species that diverged 16.8 million years ago.</title>
        <authorList>
            <person name="Catania T."/>
        </authorList>
    </citation>
    <scope>NUCLEOTIDE SEQUENCE</scope>
    <source>
        <strain evidence="7">S-188037</strain>
    </source>
</reference>
<proteinExistence type="predicted"/>
<dbReference type="SMART" id="SM01019">
    <property type="entry name" value="B3"/>
    <property type="match status" value="1"/>
</dbReference>
<keyword evidence="2" id="KW-0805">Transcription regulation</keyword>
<dbReference type="InterPro" id="IPR003340">
    <property type="entry name" value="B3_DNA-bd"/>
</dbReference>
<name>A0AAD4XHN9_9MAGN</name>
<sequence>MLIFIFSCHVSNLQSKHPSFVKSMLRSHVYSCFWLGLPTKFCESYLPKHQLKLDVVLEDEEGIEYEAVYIPERTDLTGGWRAFALDHKLDDGDAVVFEHTEAARFKVGSPICI</sequence>
<keyword evidence="4" id="KW-0804">Transcription</keyword>
<organism evidence="7 8">
    <name type="scientific">Papaver atlanticum</name>
    <dbReference type="NCBI Taxonomy" id="357466"/>
    <lineage>
        <taxon>Eukaryota</taxon>
        <taxon>Viridiplantae</taxon>
        <taxon>Streptophyta</taxon>
        <taxon>Embryophyta</taxon>
        <taxon>Tracheophyta</taxon>
        <taxon>Spermatophyta</taxon>
        <taxon>Magnoliopsida</taxon>
        <taxon>Ranunculales</taxon>
        <taxon>Papaveraceae</taxon>
        <taxon>Papaveroideae</taxon>
        <taxon>Papaver</taxon>
    </lineage>
</organism>
<evidence type="ECO:0000256" key="3">
    <source>
        <dbReference type="ARBA" id="ARBA00023125"/>
    </source>
</evidence>
<dbReference type="GO" id="GO:0005634">
    <property type="term" value="C:nucleus"/>
    <property type="evidence" value="ECO:0007669"/>
    <property type="project" value="UniProtKB-SubCell"/>
</dbReference>
<gene>
    <name evidence="7" type="ORF">MKW98_010334</name>
</gene>
<keyword evidence="8" id="KW-1185">Reference proteome</keyword>
<dbReference type="PROSITE" id="PS50863">
    <property type="entry name" value="B3"/>
    <property type="match status" value="1"/>
</dbReference>
<evidence type="ECO:0000256" key="2">
    <source>
        <dbReference type="ARBA" id="ARBA00023015"/>
    </source>
</evidence>
<dbReference type="CDD" id="cd10017">
    <property type="entry name" value="B3_DNA"/>
    <property type="match status" value="1"/>
</dbReference>
<comment type="subcellular location">
    <subcellularLocation>
        <location evidence="1">Nucleus</location>
    </subcellularLocation>
</comment>
<protein>
    <recommendedName>
        <fullName evidence="6">TF-B3 domain-containing protein</fullName>
    </recommendedName>
</protein>
<dbReference type="GO" id="GO:0003677">
    <property type="term" value="F:DNA binding"/>
    <property type="evidence" value="ECO:0007669"/>
    <property type="project" value="UniProtKB-KW"/>
</dbReference>
<dbReference type="PANTHER" id="PTHR31391:SF3">
    <property type="entry name" value="B3 DOMAIN-CONTAINING PROTEIN OS05G0481400"/>
    <property type="match status" value="1"/>
</dbReference>
<evidence type="ECO:0000313" key="7">
    <source>
        <dbReference type="EMBL" id="KAI3911447.1"/>
    </source>
</evidence>
<dbReference type="AlphaFoldDB" id="A0AAD4XHN9"/>
<dbReference type="Proteomes" id="UP001202328">
    <property type="component" value="Unassembled WGS sequence"/>
</dbReference>
<evidence type="ECO:0000256" key="1">
    <source>
        <dbReference type="ARBA" id="ARBA00004123"/>
    </source>
</evidence>
<evidence type="ECO:0000256" key="4">
    <source>
        <dbReference type="ARBA" id="ARBA00023163"/>
    </source>
</evidence>
<dbReference type="PANTHER" id="PTHR31391">
    <property type="entry name" value="B3 DOMAIN-CONTAINING PROTEIN OS11G0197600-RELATED"/>
    <property type="match status" value="1"/>
</dbReference>
<evidence type="ECO:0000256" key="5">
    <source>
        <dbReference type="ARBA" id="ARBA00023242"/>
    </source>
</evidence>
<accession>A0AAD4XHN9</accession>
<dbReference type="InterPro" id="IPR015300">
    <property type="entry name" value="DNA-bd_pseudobarrel_sf"/>
</dbReference>
<keyword evidence="5" id="KW-0539">Nucleus</keyword>
<keyword evidence="3" id="KW-0238">DNA-binding</keyword>
<dbReference type="EMBL" id="JAJJMB010010045">
    <property type="protein sequence ID" value="KAI3911447.1"/>
    <property type="molecule type" value="Genomic_DNA"/>
</dbReference>
<dbReference type="Gene3D" id="2.40.330.10">
    <property type="entry name" value="DNA-binding pseudobarrel domain"/>
    <property type="match status" value="1"/>
</dbReference>
<dbReference type="InterPro" id="IPR044837">
    <property type="entry name" value="REM16-like"/>
</dbReference>
<dbReference type="SUPFAM" id="SSF101936">
    <property type="entry name" value="DNA-binding pseudobarrel domain"/>
    <property type="match status" value="1"/>
</dbReference>